<evidence type="ECO:0000259" key="5">
    <source>
        <dbReference type="PROSITE" id="PS00624"/>
    </source>
</evidence>
<dbReference type="PANTHER" id="PTHR47190">
    <property type="entry name" value="DEHYDROGENASE, PUTATIVE-RELATED"/>
    <property type="match status" value="1"/>
</dbReference>
<keyword evidence="2" id="KW-0285">Flavoprotein</keyword>
<organism evidence="6 7">
    <name type="scientific">Cytospora mali</name>
    <name type="common">Apple Valsa canker fungus</name>
    <name type="synonym">Valsa mali</name>
    <dbReference type="NCBI Taxonomy" id="578113"/>
    <lineage>
        <taxon>Eukaryota</taxon>
        <taxon>Fungi</taxon>
        <taxon>Dikarya</taxon>
        <taxon>Ascomycota</taxon>
        <taxon>Pezizomycotina</taxon>
        <taxon>Sordariomycetes</taxon>
        <taxon>Sordariomycetidae</taxon>
        <taxon>Diaporthales</taxon>
        <taxon>Cytosporaceae</taxon>
        <taxon>Cytospora</taxon>
    </lineage>
</organism>
<sequence length="766" mass="80034">MHTSLVASAALAGLARTAAAASVASAYTDPNTGIDFQTYFPSSVDYSFGLALPETVESDFIGQLVVPLTDSAGWGGVSFGSGMLNHLLLVAWADGDDVVSSFREATAYSNPPVYSNSSVSALPIANGTFVNSTHVSYTFLCKGCIVGGSVTFTATDEDAALAYAVASTSPSTISDSTSALTYHDSGFGDFSVVTADAKSADFATWASWASASTGTGGSNSTSPGGGSNSTVVPTTSNVTYDVIVVGGGPAGIIAAERLAETGASVLLIERGPANTVALGSTEALSWNSSLTPYDVPALGSSLVSVSGVKLCSDTASTAGCLLGGSSSINGENFIHPPEHDFERWPAGWSWSDVSAAADRLYARNPGTTQPSADGVYYDELAFKVVSSYLDAEGWNQVDSIESPNEKHQVYSRPAWSIKDHLRAGPARTYMPYAEELDNFTLQLNTKVIQVKRTGSNVTGVLVELEDDSQQIINLNAGGKVVIAAGALSTPRVLWNSGIGKSDALEIVKSGTTGVELPEEADWIDLPVGHNLMDHSQLPLQFTTATNFTAYNFLGIDTDPVASDLALFNKGSGVITQAAQRLHMWTSANGTDGRTRYFQGTISAMTSDTVTAKVFLTHGTSSTGELGIDESGNTVLSVKPWLVEDADREAFSDFLQWWIDITNGTVSVSSNDTMSMTPAGSTPSSLISSSLVSGDHWVGSAKMGTDDGRDNGTSVVDLNTKVYGTDNLFVVDASIHPDLPTGNTQAIIMVVAEQAAQKIANYTVTST</sequence>
<dbReference type="SMR" id="A0A194VV76"/>
<keyword evidence="7" id="KW-1185">Reference proteome</keyword>
<dbReference type="Gene3D" id="3.30.410.10">
    <property type="entry name" value="Cholesterol Oxidase, domain 2"/>
    <property type="match status" value="1"/>
</dbReference>
<dbReference type="Pfam" id="PF05199">
    <property type="entry name" value="GMC_oxred_C"/>
    <property type="match status" value="1"/>
</dbReference>
<evidence type="ECO:0000256" key="3">
    <source>
        <dbReference type="SAM" id="SignalP"/>
    </source>
</evidence>
<dbReference type="PANTHER" id="PTHR47190:SF4">
    <property type="entry name" value="DEHYDROGENASE, PUTATIVE-RELATED"/>
    <property type="match status" value="1"/>
</dbReference>
<dbReference type="CDD" id="cd09630">
    <property type="entry name" value="CDH_like_cytochrome"/>
    <property type="match status" value="1"/>
</dbReference>
<comment type="similarity">
    <text evidence="1 2">Belongs to the GMC oxidoreductase family.</text>
</comment>
<dbReference type="SUPFAM" id="SSF54373">
    <property type="entry name" value="FAD-linked reductases, C-terminal domain"/>
    <property type="match status" value="1"/>
</dbReference>
<dbReference type="SUPFAM" id="SSF49344">
    <property type="entry name" value="CBD9-like"/>
    <property type="match status" value="1"/>
</dbReference>
<dbReference type="Gene3D" id="2.60.40.1210">
    <property type="entry name" value="Cellobiose dehydrogenase, cytochrome domain"/>
    <property type="match status" value="1"/>
</dbReference>
<feature type="domain" description="Glucose-methanol-choline oxidoreductase N-terminal" evidence="5">
    <location>
        <begin position="485"/>
        <end position="499"/>
    </location>
</feature>
<dbReference type="Gene3D" id="3.50.50.60">
    <property type="entry name" value="FAD/NAD(P)-binding domain"/>
    <property type="match status" value="1"/>
</dbReference>
<feature type="signal peptide" evidence="3">
    <location>
        <begin position="1"/>
        <end position="20"/>
    </location>
</feature>
<dbReference type="Pfam" id="PF16010">
    <property type="entry name" value="CDH-cyt"/>
    <property type="match status" value="1"/>
</dbReference>
<dbReference type="InterPro" id="IPR000172">
    <property type="entry name" value="GMC_OxRdtase_N"/>
</dbReference>
<dbReference type="PROSITE" id="PS00623">
    <property type="entry name" value="GMC_OXRED_1"/>
    <property type="match status" value="1"/>
</dbReference>
<dbReference type="GO" id="GO:0016614">
    <property type="term" value="F:oxidoreductase activity, acting on CH-OH group of donors"/>
    <property type="evidence" value="ECO:0007669"/>
    <property type="project" value="InterPro"/>
</dbReference>
<evidence type="ECO:0000259" key="4">
    <source>
        <dbReference type="PROSITE" id="PS00623"/>
    </source>
</evidence>
<accession>A0A194VV76</accession>
<dbReference type="EMBL" id="CM003100">
    <property type="protein sequence ID" value="KUI67720.1"/>
    <property type="molecule type" value="Genomic_DNA"/>
</dbReference>
<dbReference type="InterPro" id="IPR007867">
    <property type="entry name" value="GMC_OxRtase_C"/>
</dbReference>
<dbReference type="Pfam" id="PF12831">
    <property type="entry name" value="FAD_oxidored"/>
    <property type="match status" value="1"/>
</dbReference>
<dbReference type="AlphaFoldDB" id="A0A194VV76"/>
<evidence type="ECO:0000313" key="7">
    <source>
        <dbReference type="Proteomes" id="UP000078559"/>
    </source>
</evidence>
<dbReference type="GO" id="GO:0050660">
    <property type="term" value="F:flavin adenine dinucleotide binding"/>
    <property type="evidence" value="ECO:0007669"/>
    <property type="project" value="InterPro"/>
</dbReference>
<gene>
    <name evidence="6" type="ORF">VM1G_03572</name>
</gene>
<feature type="chain" id="PRO_5008266878" evidence="3">
    <location>
        <begin position="21"/>
        <end position="766"/>
    </location>
</feature>
<evidence type="ECO:0000256" key="2">
    <source>
        <dbReference type="RuleBase" id="RU003968"/>
    </source>
</evidence>
<dbReference type="Proteomes" id="UP000078559">
    <property type="component" value="Chromosome 3"/>
</dbReference>
<reference evidence="6" key="1">
    <citation type="submission" date="2014-12" db="EMBL/GenBank/DDBJ databases">
        <title>Genome Sequence of Valsa Canker Pathogens Uncovers a Specific Adaption of Colonization on Woody Bark.</title>
        <authorList>
            <person name="Yin Z."/>
            <person name="Liu H."/>
            <person name="Gao X."/>
            <person name="Li Z."/>
            <person name="Song N."/>
            <person name="Ke X."/>
            <person name="Dai Q."/>
            <person name="Wu Y."/>
            <person name="Sun Y."/>
            <person name="Xu J.-R."/>
            <person name="Kang Z.K."/>
            <person name="Wang L."/>
            <person name="Huang L."/>
        </authorList>
    </citation>
    <scope>NUCLEOTIDE SEQUENCE [LARGE SCALE GENOMIC DNA]</scope>
    <source>
        <strain evidence="6">03-8</strain>
    </source>
</reference>
<proteinExistence type="inferred from homology"/>
<name>A0A194VV76_CYTMA</name>
<dbReference type="InterPro" id="IPR015920">
    <property type="entry name" value="Cellobiose_DH-like_cyt"/>
</dbReference>
<evidence type="ECO:0000256" key="1">
    <source>
        <dbReference type="ARBA" id="ARBA00010790"/>
    </source>
</evidence>
<dbReference type="SUPFAM" id="SSF51905">
    <property type="entry name" value="FAD/NAD(P)-binding domain"/>
    <property type="match status" value="1"/>
</dbReference>
<dbReference type="Pfam" id="PF00732">
    <property type="entry name" value="GMC_oxred_N"/>
    <property type="match status" value="1"/>
</dbReference>
<dbReference type="OrthoDB" id="413885at2759"/>
<dbReference type="InterPro" id="IPR053208">
    <property type="entry name" value="GMC_Oxidoreductase_CD"/>
</dbReference>
<dbReference type="InterPro" id="IPR036188">
    <property type="entry name" value="FAD/NAD-bd_sf"/>
</dbReference>
<dbReference type="PROSITE" id="PS00624">
    <property type="entry name" value="GMC_OXRED_2"/>
    <property type="match status" value="1"/>
</dbReference>
<keyword evidence="3" id="KW-0732">Signal</keyword>
<keyword evidence="2" id="KW-0274">FAD</keyword>
<feature type="domain" description="Glucose-methanol-choline oxidoreductase N-terminal" evidence="4">
    <location>
        <begin position="319"/>
        <end position="342"/>
    </location>
</feature>
<evidence type="ECO:0000313" key="6">
    <source>
        <dbReference type="EMBL" id="KUI67720.1"/>
    </source>
</evidence>
<protein>
    <submittedName>
        <fullName evidence="6">Cellobiose dehydrogenase</fullName>
    </submittedName>
</protein>